<keyword evidence="2" id="KW-0479">Metal-binding</keyword>
<dbReference type="Pfam" id="PF13359">
    <property type="entry name" value="DDE_Tnp_4"/>
    <property type="match status" value="1"/>
</dbReference>
<accession>A0A388MAJ2</accession>
<comment type="cofactor">
    <cofactor evidence="1">
        <name>a divalent metal cation</name>
        <dbReference type="ChEBI" id="CHEBI:60240"/>
    </cofactor>
</comment>
<name>A0A388MAJ2_CHABU</name>
<dbReference type="Gramene" id="GBG91588">
    <property type="protein sequence ID" value="GBG91588"/>
    <property type="gene ID" value="CBR_g52624"/>
</dbReference>
<dbReference type="EMBL" id="BFEA01000923">
    <property type="protein sequence ID" value="GBG91588.1"/>
    <property type="molecule type" value="Genomic_DNA"/>
</dbReference>
<evidence type="ECO:0000313" key="5">
    <source>
        <dbReference type="Proteomes" id="UP000265515"/>
    </source>
</evidence>
<reference evidence="4 5" key="1">
    <citation type="journal article" date="2018" name="Cell">
        <title>The Chara Genome: Secondary Complexity and Implications for Plant Terrestrialization.</title>
        <authorList>
            <person name="Nishiyama T."/>
            <person name="Sakayama H."/>
            <person name="Vries J.D."/>
            <person name="Buschmann H."/>
            <person name="Saint-Marcoux D."/>
            <person name="Ullrich K.K."/>
            <person name="Haas F.B."/>
            <person name="Vanderstraeten L."/>
            <person name="Becker D."/>
            <person name="Lang D."/>
            <person name="Vosolsobe S."/>
            <person name="Rombauts S."/>
            <person name="Wilhelmsson P.K.I."/>
            <person name="Janitza P."/>
            <person name="Kern R."/>
            <person name="Heyl A."/>
            <person name="Rumpler F."/>
            <person name="Villalobos L.I.A.C."/>
            <person name="Clay J.M."/>
            <person name="Skokan R."/>
            <person name="Toyoda A."/>
            <person name="Suzuki Y."/>
            <person name="Kagoshima H."/>
            <person name="Schijlen E."/>
            <person name="Tajeshwar N."/>
            <person name="Catarino B."/>
            <person name="Hetherington A.J."/>
            <person name="Saltykova A."/>
            <person name="Bonnot C."/>
            <person name="Breuninger H."/>
            <person name="Symeonidi A."/>
            <person name="Radhakrishnan G.V."/>
            <person name="Van Nieuwerburgh F."/>
            <person name="Deforce D."/>
            <person name="Chang C."/>
            <person name="Karol K.G."/>
            <person name="Hedrich R."/>
            <person name="Ulvskov P."/>
            <person name="Glockner G."/>
            <person name="Delwiche C.F."/>
            <person name="Petrasek J."/>
            <person name="Van de Peer Y."/>
            <person name="Friml J."/>
            <person name="Beilby M."/>
            <person name="Dolan L."/>
            <person name="Kohara Y."/>
            <person name="Sugano S."/>
            <person name="Fujiyama A."/>
            <person name="Delaux P.-M."/>
            <person name="Quint M."/>
            <person name="TheiBen G."/>
            <person name="Hagemann M."/>
            <person name="Harholt J."/>
            <person name="Dunand C."/>
            <person name="Zachgo S."/>
            <person name="Langdale J."/>
            <person name="Maumus F."/>
            <person name="Straeten D.V.D."/>
            <person name="Gould S.B."/>
            <person name="Rensing S.A."/>
        </authorList>
    </citation>
    <scope>NUCLEOTIDE SEQUENCE [LARGE SCALE GENOMIC DNA]</scope>
    <source>
        <strain evidence="4 5">S276</strain>
    </source>
</reference>
<evidence type="ECO:0000256" key="1">
    <source>
        <dbReference type="ARBA" id="ARBA00001968"/>
    </source>
</evidence>
<proteinExistence type="predicted"/>
<evidence type="ECO:0000256" key="2">
    <source>
        <dbReference type="ARBA" id="ARBA00022723"/>
    </source>
</evidence>
<dbReference type="Proteomes" id="UP000265515">
    <property type="component" value="Unassembled WGS sequence"/>
</dbReference>
<feature type="domain" description="DDE Tnp4" evidence="3">
    <location>
        <begin position="100"/>
        <end position="264"/>
    </location>
</feature>
<evidence type="ECO:0000259" key="3">
    <source>
        <dbReference type="Pfam" id="PF13359"/>
    </source>
</evidence>
<protein>
    <recommendedName>
        <fullName evidence="3">DDE Tnp4 domain-containing protein</fullName>
    </recommendedName>
</protein>
<dbReference type="InterPro" id="IPR027806">
    <property type="entry name" value="HARBI1_dom"/>
</dbReference>
<gene>
    <name evidence="4" type="ORF">CBR_g52624</name>
</gene>
<comment type="caution">
    <text evidence="4">The sequence shown here is derived from an EMBL/GenBank/DDBJ whole genome shotgun (WGS) entry which is preliminary data.</text>
</comment>
<organism evidence="4 5">
    <name type="scientific">Chara braunii</name>
    <name type="common">Braun's stonewort</name>
    <dbReference type="NCBI Taxonomy" id="69332"/>
    <lineage>
        <taxon>Eukaryota</taxon>
        <taxon>Viridiplantae</taxon>
        <taxon>Streptophyta</taxon>
        <taxon>Charophyceae</taxon>
        <taxon>Charales</taxon>
        <taxon>Characeae</taxon>
        <taxon>Chara</taxon>
    </lineage>
</organism>
<dbReference type="GO" id="GO:0046872">
    <property type="term" value="F:metal ion binding"/>
    <property type="evidence" value="ECO:0007669"/>
    <property type="project" value="UniProtKB-KW"/>
</dbReference>
<evidence type="ECO:0000313" key="4">
    <source>
        <dbReference type="EMBL" id="GBG91588.1"/>
    </source>
</evidence>
<dbReference type="OrthoDB" id="2668416at2759"/>
<keyword evidence="5" id="KW-1185">Reference proteome</keyword>
<sequence>MGHSTHQGGVEGCDRAAEGSTIPDQIVVYALYRWTLGETYDSNTCNFGIGRASGLMAVRDVTAMLLTVYREKISWSMGVRKSVVLCAFVGKGFPSCHGCIGCTHIYIDKSGNAPGEDYYDRKRRFSIITQGIADLNLHVLEVFVDYPGSCHGVRIIHQSSIWASAEAGERFTGLPVMLSFDVHTNNYLLSDNDYPPSEWIVVPYGCTTHNPSEMRFDNNQKTTRGAVERVFDRLKEMWRLFLRSHKTNMETLLQQFFVVFILHNLFIDAGIPFDNNMLWEVDANGVCHHVHLGIQRSLRPVCMETSTGDALILKDALAERMSGLSRRSTGE</sequence>
<dbReference type="AlphaFoldDB" id="A0A388MAJ2"/>